<dbReference type="InterPro" id="IPR000291">
    <property type="entry name" value="D-Ala_lig_Van_CS"/>
</dbReference>
<evidence type="ECO:0000256" key="14">
    <source>
        <dbReference type="PROSITE-ProRule" id="PRU00409"/>
    </source>
</evidence>
<dbReference type="PANTHER" id="PTHR23132">
    <property type="entry name" value="D-ALANINE--D-ALANINE LIGASE"/>
    <property type="match status" value="1"/>
</dbReference>
<dbReference type="SUPFAM" id="SSF56059">
    <property type="entry name" value="Glutathione synthetase ATP-binding domain-like"/>
    <property type="match status" value="1"/>
</dbReference>
<keyword evidence="11" id="KW-0464">Manganese</keyword>
<keyword evidence="9 13" id="KW-0133">Cell shape</keyword>
<dbReference type="Gene3D" id="3.30.1490.20">
    <property type="entry name" value="ATP-grasp fold, A domain"/>
    <property type="match status" value="1"/>
</dbReference>
<dbReference type="InterPro" id="IPR005905">
    <property type="entry name" value="D_ala_D_ala"/>
</dbReference>
<comment type="catalytic activity">
    <reaction evidence="13">
        <text>2 D-alanine + ATP = D-alanyl-D-alanine + ADP + phosphate + H(+)</text>
        <dbReference type="Rhea" id="RHEA:11224"/>
        <dbReference type="ChEBI" id="CHEBI:15378"/>
        <dbReference type="ChEBI" id="CHEBI:30616"/>
        <dbReference type="ChEBI" id="CHEBI:43474"/>
        <dbReference type="ChEBI" id="CHEBI:57416"/>
        <dbReference type="ChEBI" id="CHEBI:57822"/>
        <dbReference type="ChEBI" id="CHEBI:456216"/>
        <dbReference type="EC" id="6.3.2.4"/>
    </reaction>
</comment>
<keyword evidence="17" id="KW-1185">Reference proteome</keyword>
<keyword evidence="13" id="KW-0963">Cytoplasm</keyword>
<dbReference type="NCBIfam" id="NF002378">
    <property type="entry name" value="PRK01372.1"/>
    <property type="match status" value="1"/>
</dbReference>
<keyword evidence="8" id="KW-0460">Magnesium</keyword>
<dbReference type="PROSITE" id="PS00843">
    <property type="entry name" value="DALA_DALA_LIGASE_1"/>
    <property type="match status" value="1"/>
</dbReference>
<proteinExistence type="inferred from homology"/>
<gene>
    <name evidence="13" type="primary">ddl</name>
    <name evidence="16" type="ORF">JJN12_01080</name>
</gene>
<comment type="caution">
    <text evidence="16">The sequence shown here is derived from an EMBL/GenBank/DDBJ whole genome shotgun (WGS) entry which is preliminary data.</text>
</comment>
<keyword evidence="7 14" id="KW-0067">ATP-binding</keyword>
<evidence type="ECO:0000256" key="13">
    <source>
        <dbReference type="HAMAP-Rule" id="MF_00047"/>
    </source>
</evidence>
<reference evidence="16 17" key="1">
    <citation type="submission" date="2021-01" db="EMBL/GenBank/DDBJ databases">
        <title>Isolation and description of Catonella massiliensis sp. nov., a novel Catonella species, isolated from a stable periodontitis subject.</title>
        <authorList>
            <person name="Antezack A."/>
            <person name="Boxberger M."/>
            <person name="La Scola B."/>
            <person name="Monnet-Corti V."/>
        </authorList>
    </citation>
    <scope>NUCLEOTIDE SEQUENCE [LARGE SCALE GENOMIC DNA]</scope>
    <source>
        <strain evidence="16 17">Marseille-Q4567</strain>
    </source>
</reference>
<keyword evidence="6 14" id="KW-0547">Nucleotide-binding</keyword>
<comment type="cofactor">
    <cofactor evidence="1">
        <name>Mn(2+)</name>
        <dbReference type="ChEBI" id="CHEBI:29035"/>
    </cofactor>
</comment>
<comment type="cofactor">
    <cofactor evidence="2">
        <name>Mg(2+)</name>
        <dbReference type="ChEBI" id="CHEBI:18420"/>
    </cofactor>
</comment>
<evidence type="ECO:0000313" key="16">
    <source>
        <dbReference type="EMBL" id="MBK5896382.1"/>
    </source>
</evidence>
<dbReference type="RefSeq" id="WP_208427957.1">
    <property type="nucleotide sequence ID" value="NZ_JAEPRJ010000001.1"/>
</dbReference>
<evidence type="ECO:0000256" key="12">
    <source>
        <dbReference type="ARBA" id="ARBA00023316"/>
    </source>
</evidence>
<dbReference type="InterPro" id="IPR013815">
    <property type="entry name" value="ATP_grasp_subdomain_1"/>
</dbReference>
<evidence type="ECO:0000256" key="2">
    <source>
        <dbReference type="ARBA" id="ARBA00001946"/>
    </source>
</evidence>
<dbReference type="PROSITE" id="PS00844">
    <property type="entry name" value="DALA_DALA_LIGASE_2"/>
    <property type="match status" value="1"/>
</dbReference>
<dbReference type="EMBL" id="JAEPRJ010000001">
    <property type="protein sequence ID" value="MBK5896382.1"/>
    <property type="molecule type" value="Genomic_DNA"/>
</dbReference>
<name>A0ABS1IWX3_9FIRM</name>
<dbReference type="PIRSF" id="PIRSF039102">
    <property type="entry name" value="Ddl/VanB"/>
    <property type="match status" value="1"/>
</dbReference>
<sequence>MKKRLAVIIGGRSSEHEVSLVSGASVIEAIDTDKYDVKIIVISKEGEWLLVPDVETVKSGAWKESKVKAVISPDTKDKALLVFNEDGKVEKLTLDVVFPVLHGLYGEDGTIQGLFEMAGIPYVGCGVIASAVGMDKWYTKEVVHTTGIRQARFVPVYRNELSDMDKVVEKIEKAYPYPYFVKPSNAGSSKGVSKASDREGLKKALTLAAEHDRKILVEETIVGRELECAVLGGYDAKASGIGEILPAAEFYDFDAKYNNAESKTVISPTLPEGKTEEIRSAAVKIFKALDGYGLSRVDFFLEKDTNEVVFNEINTLPGFTAISMYPMLWNEQGIDKKALVEELISLALRRYEK</sequence>
<dbReference type="Proteomes" id="UP000604730">
    <property type="component" value="Unassembled WGS sequence"/>
</dbReference>
<dbReference type="NCBIfam" id="NF002528">
    <property type="entry name" value="PRK01966.1-4"/>
    <property type="match status" value="1"/>
</dbReference>
<evidence type="ECO:0000256" key="5">
    <source>
        <dbReference type="ARBA" id="ARBA00022723"/>
    </source>
</evidence>
<dbReference type="SUPFAM" id="SSF52440">
    <property type="entry name" value="PreATP-grasp domain"/>
    <property type="match status" value="1"/>
</dbReference>
<evidence type="ECO:0000256" key="7">
    <source>
        <dbReference type="ARBA" id="ARBA00022840"/>
    </source>
</evidence>
<keyword evidence="5" id="KW-0479">Metal-binding</keyword>
<evidence type="ECO:0000256" key="8">
    <source>
        <dbReference type="ARBA" id="ARBA00022842"/>
    </source>
</evidence>
<dbReference type="InterPro" id="IPR016185">
    <property type="entry name" value="PreATP-grasp_dom_sf"/>
</dbReference>
<evidence type="ECO:0000256" key="10">
    <source>
        <dbReference type="ARBA" id="ARBA00022984"/>
    </source>
</evidence>
<dbReference type="InterPro" id="IPR011127">
    <property type="entry name" value="Dala_Dala_lig_N"/>
</dbReference>
<evidence type="ECO:0000256" key="4">
    <source>
        <dbReference type="ARBA" id="ARBA00022598"/>
    </source>
</evidence>
<organism evidence="16 17">
    <name type="scientific">Catonella massiliensis</name>
    <dbReference type="NCBI Taxonomy" id="2799636"/>
    <lineage>
        <taxon>Bacteria</taxon>
        <taxon>Bacillati</taxon>
        <taxon>Bacillota</taxon>
        <taxon>Clostridia</taxon>
        <taxon>Lachnospirales</taxon>
        <taxon>Lachnospiraceae</taxon>
        <taxon>Catonella</taxon>
    </lineage>
</organism>
<comment type="pathway">
    <text evidence="13">Cell wall biogenesis; peptidoglycan biosynthesis.</text>
</comment>
<accession>A0ABS1IWX3</accession>
<dbReference type="GO" id="GO:0016874">
    <property type="term" value="F:ligase activity"/>
    <property type="evidence" value="ECO:0007669"/>
    <property type="project" value="UniProtKB-KW"/>
</dbReference>
<evidence type="ECO:0000256" key="6">
    <source>
        <dbReference type="ARBA" id="ARBA00022741"/>
    </source>
</evidence>
<dbReference type="EC" id="6.3.2.4" evidence="13"/>
<dbReference type="Pfam" id="PF07478">
    <property type="entry name" value="Dala_Dala_lig_C"/>
    <property type="match status" value="1"/>
</dbReference>
<comment type="function">
    <text evidence="13">Cell wall formation.</text>
</comment>
<protein>
    <recommendedName>
        <fullName evidence="13">D-alanine--D-alanine ligase</fullName>
        <ecNumber evidence="13">6.3.2.4</ecNumber>
    </recommendedName>
    <alternativeName>
        <fullName evidence="13">D-Ala-D-Ala ligase</fullName>
    </alternativeName>
    <alternativeName>
        <fullName evidence="13">D-alanylalanine synthetase</fullName>
    </alternativeName>
</protein>
<evidence type="ECO:0000256" key="3">
    <source>
        <dbReference type="ARBA" id="ARBA00010871"/>
    </source>
</evidence>
<dbReference type="NCBIfam" id="TIGR01205">
    <property type="entry name" value="D_ala_D_alaTIGR"/>
    <property type="match status" value="1"/>
</dbReference>
<comment type="similarity">
    <text evidence="3 13">Belongs to the D-alanine--D-alanine ligase family.</text>
</comment>
<dbReference type="Gene3D" id="3.30.470.20">
    <property type="entry name" value="ATP-grasp fold, B domain"/>
    <property type="match status" value="1"/>
</dbReference>
<comment type="subcellular location">
    <subcellularLocation>
        <location evidence="13">Cytoplasm</location>
    </subcellularLocation>
</comment>
<dbReference type="HAMAP" id="MF_00047">
    <property type="entry name" value="Dala_Dala_lig"/>
    <property type="match status" value="1"/>
</dbReference>
<dbReference type="Pfam" id="PF01820">
    <property type="entry name" value="Dala_Dala_lig_N"/>
    <property type="match status" value="1"/>
</dbReference>
<dbReference type="InterPro" id="IPR011761">
    <property type="entry name" value="ATP-grasp"/>
</dbReference>
<dbReference type="InterPro" id="IPR011095">
    <property type="entry name" value="Dala_Dala_lig_C"/>
</dbReference>
<feature type="domain" description="ATP-grasp" evidence="15">
    <location>
        <begin position="140"/>
        <end position="345"/>
    </location>
</feature>
<keyword evidence="12 13" id="KW-0961">Cell wall biogenesis/degradation</keyword>
<dbReference type="Gene3D" id="3.40.50.20">
    <property type="match status" value="1"/>
</dbReference>
<dbReference type="PROSITE" id="PS50975">
    <property type="entry name" value="ATP_GRASP"/>
    <property type="match status" value="1"/>
</dbReference>
<evidence type="ECO:0000313" key="17">
    <source>
        <dbReference type="Proteomes" id="UP000604730"/>
    </source>
</evidence>
<evidence type="ECO:0000256" key="11">
    <source>
        <dbReference type="ARBA" id="ARBA00023211"/>
    </source>
</evidence>
<keyword evidence="4 13" id="KW-0436">Ligase</keyword>
<dbReference type="PANTHER" id="PTHR23132:SF25">
    <property type="entry name" value="D-ALANINE--D-ALANINE LIGASE A"/>
    <property type="match status" value="1"/>
</dbReference>
<keyword evidence="10 13" id="KW-0573">Peptidoglycan synthesis</keyword>
<evidence type="ECO:0000256" key="9">
    <source>
        <dbReference type="ARBA" id="ARBA00022960"/>
    </source>
</evidence>
<evidence type="ECO:0000259" key="15">
    <source>
        <dbReference type="PROSITE" id="PS50975"/>
    </source>
</evidence>
<evidence type="ECO:0000256" key="1">
    <source>
        <dbReference type="ARBA" id="ARBA00001936"/>
    </source>
</evidence>